<name>A0A0D1MDN2_9SPHN</name>
<comment type="caution">
    <text evidence="3">The sequence shown here is derived from an EMBL/GenBank/DDBJ whole genome shotgun (WGS) entry which is preliminary data.</text>
</comment>
<accession>A0A0D1MDN2</accession>
<feature type="region of interest" description="Disordered" evidence="1">
    <location>
        <begin position="65"/>
        <end position="114"/>
    </location>
</feature>
<feature type="compositionally biased region" description="Gly residues" evidence="1">
    <location>
        <begin position="102"/>
        <end position="114"/>
    </location>
</feature>
<dbReference type="Pfam" id="PF13453">
    <property type="entry name" value="Zn_ribbon_TFIIB"/>
    <property type="match status" value="1"/>
</dbReference>
<dbReference type="EMBL" id="JXTP01000093">
    <property type="protein sequence ID" value="KIU25911.1"/>
    <property type="molecule type" value="Genomic_DNA"/>
</dbReference>
<feature type="compositionally biased region" description="Low complexity" evidence="1">
    <location>
        <begin position="65"/>
        <end position="88"/>
    </location>
</feature>
<sequence length="128" mass="13353">MTDTAATPSTTRAQGMLCPVCRVDLVLSDKQGVEIDYCPQCRGIWLDRGELDKLIEKNASYEATARPAADYPPQAPAPGYAQPAPWGGYNEGHHGEGRHGGGHGGGGHGGGGHGGYRPGGFLGGLFRH</sequence>
<proteinExistence type="predicted"/>
<dbReference type="PATRIC" id="fig|1549858.7.peg.3049"/>
<dbReference type="Proteomes" id="UP000033203">
    <property type="component" value="Unassembled WGS sequence"/>
</dbReference>
<gene>
    <name evidence="3" type="ORF">SR41_17615</name>
</gene>
<evidence type="ECO:0000313" key="3">
    <source>
        <dbReference type="EMBL" id="KIU25911.1"/>
    </source>
</evidence>
<protein>
    <submittedName>
        <fullName evidence="3">Recombination protein RecR</fullName>
    </submittedName>
</protein>
<dbReference type="InterPro" id="IPR027392">
    <property type="entry name" value="TF_Znf"/>
</dbReference>
<organism evidence="3 4">
    <name type="scientific">Sphingomonas melonis</name>
    <dbReference type="NCBI Taxonomy" id="152682"/>
    <lineage>
        <taxon>Bacteria</taxon>
        <taxon>Pseudomonadati</taxon>
        <taxon>Pseudomonadota</taxon>
        <taxon>Alphaproteobacteria</taxon>
        <taxon>Sphingomonadales</taxon>
        <taxon>Sphingomonadaceae</taxon>
        <taxon>Sphingomonas</taxon>
    </lineage>
</organism>
<feature type="domain" description="Transcription factor zinc-finger" evidence="2">
    <location>
        <begin position="18"/>
        <end position="57"/>
    </location>
</feature>
<evidence type="ECO:0000256" key="1">
    <source>
        <dbReference type="SAM" id="MobiDB-lite"/>
    </source>
</evidence>
<reference evidence="3 4" key="1">
    <citation type="submission" date="2015-01" db="EMBL/GenBank/DDBJ databases">
        <title>Genome of Sphingomonas taxi strain 30a.</title>
        <authorList>
            <person name="Eevers N."/>
            <person name="Van Hamme J."/>
            <person name="Bottos E."/>
            <person name="Weyens N."/>
            <person name="Vangronsveld J."/>
        </authorList>
    </citation>
    <scope>NUCLEOTIDE SEQUENCE [LARGE SCALE GENOMIC DNA]</scope>
    <source>
        <strain evidence="3 4">30a</strain>
    </source>
</reference>
<evidence type="ECO:0000313" key="4">
    <source>
        <dbReference type="Proteomes" id="UP000033203"/>
    </source>
</evidence>
<dbReference type="AlphaFoldDB" id="A0A0D1MDN2"/>
<evidence type="ECO:0000259" key="2">
    <source>
        <dbReference type="Pfam" id="PF13453"/>
    </source>
</evidence>